<gene>
    <name evidence="2" type="ORF">ARMA_2717</name>
</gene>
<evidence type="ECO:0000313" key="3">
    <source>
        <dbReference type="Proteomes" id="UP000037784"/>
    </source>
</evidence>
<sequence length="39" mass="4808">MWWALRMVSWMDRNAQMRTPTQTEVSTQAQHQRMRQMVV</sequence>
<evidence type="ECO:0000256" key="1">
    <source>
        <dbReference type="SAM" id="MobiDB-lite"/>
    </source>
</evidence>
<feature type="region of interest" description="Disordered" evidence="1">
    <location>
        <begin position="17"/>
        <end position="39"/>
    </location>
</feature>
<proteinExistence type="predicted"/>
<dbReference type="AlphaFoldDB" id="A0A0M8K958"/>
<dbReference type="InParanoid" id="A0A0M8K958"/>
<protein>
    <submittedName>
        <fullName evidence="2">Uncharacterized protein</fullName>
    </submittedName>
</protein>
<accession>A0A0M8K958</accession>
<name>A0A0M8K958_9CHLR</name>
<reference evidence="3" key="2">
    <citation type="submission" date="2015-08" db="EMBL/GenBank/DDBJ databases">
        <title>Draft Genome Sequence of a Heterotrophic Facultative Anaerobic Bacterium Ardenticatena maritima Strain 110S.</title>
        <authorList>
            <person name="Kawaichi S."/>
            <person name="Yoshida T."/>
            <person name="Sako Y."/>
            <person name="Nakamura R."/>
        </authorList>
    </citation>
    <scope>NUCLEOTIDE SEQUENCE [LARGE SCALE GENOMIC DNA]</scope>
    <source>
        <strain evidence="3">110S</strain>
    </source>
</reference>
<evidence type="ECO:0000313" key="2">
    <source>
        <dbReference type="EMBL" id="GAP64295.1"/>
    </source>
</evidence>
<reference evidence="2 3" key="1">
    <citation type="journal article" date="2015" name="Genome Announc.">
        <title>Draft Genome Sequence of a Heterotrophic Facultative Anaerobic Thermophilic Bacterium, Ardenticatena maritima Strain 110ST.</title>
        <authorList>
            <person name="Kawaichi S."/>
            <person name="Yoshida T."/>
            <person name="Sako Y."/>
            <person name="Nakamura R."/>
        </authorList>
    </citation>
    <scope>NUCLEOTIDE SEQUENCE [LARGE SCALE GENOMIC DNA]</scope>
    <source>
        <strain evidence="2 3">110S</strain>
    </source>
</reference>
<dbReference type="Proteomes" id="UP000037784">
    <property type="component" value="Unassembled WGS sequence"/>
</dbReference>
<comment type="caution">
    <text evidence="2">The sequence shown here is derived from an EMBL/GenBank/DDBJ whole genome shotgun (WGS) entry which is preliminary data.</text>
</comment>
<keyword evidence="3" id="KW-1185">Reference proteome</keyword>
<organism evidence="2 3">
    <name type="scientific">Ardenticatena maritima</name>
    <dbReference type="NCBI Taxonomy" id="872965"/>
    <lineage>
        <taxon>Bacteria</taxon>
        <taxon>Bacillati</taxon>
        <taxon>Chloroflexota</taxon>
        <taxon>Ardenticatenia</taxon>
        <taxon>Ardenticatenales</taxon>
        <taxon>Ardenticatenaceae</taxon>
        <taxon>Ardenticatena</taxon>
    </lineage>
</organism>
<feature type="compositionally biased region" description="Polar residues" evidence="1">
    <location>
        <begin position="17"/>
        <end position="31"/>
    </location>
</feature>
<dbReference type="EMBL" id="BBZA01000242">
    <property type="protein sequence ID" value="GAP64295.1"/>
    <property type="molecule type" value="Genomic_DNA"/>
</dbReference>